<evidence type="ECO:0000313" key="4">
    <source>
        <dbReference type="Proteomes" id="UP000811844"/>
    </source>
</evidence>
<name>A0ABS5I1L9_9GAMM</name>
<dbReference type="HAMAP" id="MF_00489">
    <property type="entry name" value="UPF0178"/>
    <property type="match status" value="1"/>
</dbReference>
<sequence>MQKPMIWVDADACPNPVKEMLFRASERKSIQLRLVANQLISYPPSPFIKAIRVSSGFDEADNYIVEHVNPNDLVITADIPLAAEAVEKGALVVNPRGMVYTPANIKQTLTMRDFMEEMRSSGVQTQGPNKFSQADKHAFAKALDQWLAKLS</sequence>
<dbReference type="InterPro" id="IPR003791">
    <property type="entry name" value="UPF0178"/>
</dbReference>
<dbReference type="PANTHER" id="PTHR35146:SF1">
    <property type="entry name" value="UPF0178 PROTEIN YAII"/>
    <property type="match status" value="1"/>
</dbReference>
<evidence type="ECO:0000256" key="2">
    <source>
        <dbReference type="HAMAP-Rule" id="MF_00489"/>
    </source>
</evidence>
<dbReference type="CDD" id="cd18720">
    <property type="entry name" value="PIN_YqxD-like"/>
    <property type="match status" value="1"/>
</dbReference>
<dbReference type="RefSeq" id="WP_153663758.1">
    <property type="nucleotide sequence ID" value="NZ_JAAIKR010000005.1"/>
</dbReference>
<comment type="caution">
    <text evidence="3">The sequence shown here is derived from an EMBL/GenBank/DDBJ whole genome shotgun (WGS) entry which is preliminary data.</text>
</comment>
<dbReference type="EMBL" id="JAAIKR010000005">
    <property type="protein sequence ID" value="MBR9727791.1"/>
    <property type="molecule type" value="Genomic_DNA"/>
</dbReference>
<proteinExistence type="inferred from homology"/>
<gene>
    <name evidence="3" type="ORF">G3R48_07305</name>
</gene>
<comment type="similarity">
    <text evidence="1 2">Belongs to the UPF0178 family.</text>
</comment>
<dbReference type="Proteomes" id="UP000811844">
    <property type="component" value="Unassembled WGS sequence"/>
</dbReference>
<dbReference type="NCBIfam" id="NF001095">
    <property type="entry name" value="PRK00124.1"/>
    <property type="match status" value="1"/>
</dbReference>
<evidence type="ECO:0000313" key="3">
    <source>
        <dbReference type="EMBL" id="MBR9727791.1"/>
    </source>
</evidence>
<protein>
    <recommendedName>
        <fullName evidence="2">UPF0178 protein G3R48_07305</fullName>
    </recommendedName>
</protein>
<accession>A0ABS5I1L9</accession>
<keyword evidence="4" id="KW-1185">Reference proteome</keyword>
<reference evidence="3 4" key="1">
    <citation type="submission" date="2020-02" db="EMBL/GenBank/DDBJ databases">
        <title>Shewanella WXL01 sp. nov., a marine bacterium isolated from green algae in Luhuitou Fringing Reef (Northern South China Sea).</title>
        <authorList>
            <person name="Wang X."/>
        </authorList>
    </citation>
    <scope>NUCLEOTIDE SEQUENCE [LARGE SCALE GENOMIC DNA]</scope>
    <source>
        <strain evidence="3 4">MCCC 1A01895</strain>
    </source>
</reference>
<evidence type="ECO:0000256" key="1">
    <source>
        <dbReference type="ARBA" id="ARBA00008522"/>
    </source>
</evidence>
<dbReference type="PANTHER" id="PTHR35146">
    <property type="entry name" value="UPF0178 PROTEIN YAII"/>
    <property type="match status" value="1"/>
</dbReference>
<dbReference type="Pfam" id="PF02639">
    <property type="entry name" value="DUF188"/>
    <property type="match status" value="1"/>
</dbReference>
<organism evidence="3 4">
    <name type="scientific">Shewanella intestini</name>
    <dbReference type="NCBI Taxonomy" id="2017544"/>
    <lineage>
        <taxon>Bacteria</taxon>
        <taxon>Pseudomonadati</taxon>
        <taxon>Pseudomonadota</taxon>
        <taxon>Gammaproteobacteria</taxon>
        <taxon>Alteromonadales</taxon>
        <taxon>Shewanellaceae</taxon>
        <taxon>Shewanella</taxon>
    </lineage>
</organism>